<dbReference type="STRING" id="1169540.A0A0G4EQ25"/>
<feature type="region of interest" description="Disordered" evidence="7">
    <location>
        <begin position="860"/>
        <end position="887"/>
    </location>
</feature>
<feature type="domain" description="Alpha-L-arabinofuranosidase B arabinose-binding" evidence="9">
    <location>
        <begin position="967"/>
        <end position="1080"/>
    </location>
</feature>
<reference evidence="10 11" key="1">
    <citation type="submission" date="2014-11" db="EMBL/GenBank/DDBJ databases">
        <authorList>
            <person name="Zhu J."/>
            <person name="Qi W."/>
            <person name="Song R."/>
        </authorList>
    </citation>
    <scope>NUCLEOTIDE SEQUENCE [LARGE SCALE GENOMIC DNA]</scope>
</reference>
<dbReference type="PANTHER" id="PTHR11804">
    <property type="entry name" value="PROTEASE M3 THIMET OLIGOPEPTIDASE-RELATED"/>
    <property type="match status" value="1"/>
</dbReference>
<dbReference type="InParanoid" id="A0A0G4EQ25"/>
<dbReference type="GO" id="GO:0006508">
    <property type="term" value="P:proteolysis"/>
    <property type="evidence" value="ECO:0007669"/>
    <property type="project" value="UniProtKB-KW"/>
</dbReference>
<evidence type="ECO:0000313" key="10">
    <source>
        <dbReference type="EMBL" id="CEL99502.1"/>
    </source>
</evidence>
<dbReference type="Proteomes" id="UP000041254">
    <property type="component" value="Unassembled WGS sequence"/>
</dbReference>
<dbReference type="GO" id="GO:0005739">
    <property type="term" value="C:mitochondrion"/>
    <property type="evidence" value="ECO:0007669"/>
    <property type="project" value="TreeGrafter"/>
</dbReference>
<sequence length="1348" mass="150795">MASPDLIIAYTCLYLNLFRRRVTGWTYRRQQWLIGQWNATSGWLRRDNAVQRFVDEQVKGILPSGPLSLMAFSRWACNAARRDLMRRFTRLVDTHSAAVAMKAKGELTEDKATGEERHVARLVSRYLQSPSTLPGLQSACNRAAVLWSALESLDIMTSSSMRRRFYSRAAGWCECLVHDSVEAIHTDHSKDSEQSRNQEKDRRAEVMRAISRCPSVTANEALFLSVGNKGTAALLSVHNEAAAMLAAQERKACGNAAVDIPAAHYVADDAWKASYVSVRNPDVLRAPVARQEIEFHLAHVSDSETRAKLLTAMLEMVDPKEEAAATLAVLRSRRAMAKELGFSCWRDYSLAKLTVETPESIGALHQELWRAAQPHVKAVEERARRELGAGGGKGKGKGDKGQRMELHDWIHFAAKDSHLDTTHELAQYFAHDTYFDRLRAIFESVYQVDIERVPAARHNYGWPQQVAIYAVKDRDRRGGSDDDPHLGYVYVDIMADERSGGAGCHVVGLGHVRLMVETPVEPGPMSMPVPFHAVSDKVAHEFGHCLHFLFLMKAMQQRLRQGQQPAVMPHTPLNGRPFDALGADEGDVAGILSVLRAPQVVPLDLIETAAVMQEHLVREPRVLDELAQHLETGARMTEDLVRRVPYSVHERLSILQYSIVDHYIHGPDMDPDKCSEDEFIRRVRSVFQQCCPARLPDKWHIGTHNFFQIIGLHDHYAGALSVYLCAHIRSRHLMTHYRKAAQKGRPVRFAQDVKQQFWSNPVWSEEVFKYMPRTGQHWSACARPPERGAMIGCVVPGVTGAVREEMRGLLGRKGADTDSKGGSILTVPQGFLLSLTSLVVVGNIMLLRLFLQRFLLESDPHPDNEASSSTPPNATGSMAGTAGDNVNTHPAAIDGADGWVTFQPAGNYVGPSRSRESDRAHCLFHFSPRLSDFVLLVDSQLLRPLLDKHSSVHPLLGDQLLQQSIHCSFHQREALSGVPGYVSFESVLYPGFFLYGPVRGNLVRLGFYDKAAVRRQFPRDFRVQASFRVVEAISGSKECVSVESQFYPTWYLRHHMNELMLGSLDKTANVRKLRDDACWLLRRGASHALVAKGGWERPGMRVEDFRMKAVSPVVLQRDTPPPIRAVYSVFSLQNDTKFGQVFQQFVRTSFVSSIMPKGSNVSRPVHAKLIDNSGAATYRSPGWYNAIHQQAQYWVDVVRDNMMAGEEESESDVAVVCSDIDLQFFPGWAKAVSACLSSNDICFQAGGGGPINTGFFAMRCNSRSLHFWQHVRDLMLALPHGRFRSTVLWVLLSDPSVNISWATMPPDVVASGPDALQKPLKRIKVHHAIMSSDSFGKLTTLTVLREKW</sequence>
<dbReference type="SUPFAM" id="SSF55486">
    <property type="entry name" value="Metalloproteases ('zincins'), catalytic domain"/>
    <property type="match status" value="2"/>
</dbReference>
<dbReference type="VEuPathDB" id="CryptoDB:Vbra_20642"/>
<accession>A0A0G4EQ25</accession>
<evidence type="ECO:0000256" key="5">
    <source>
        <dbReference type="ARBA" id="ARBA00023049"/>
    </source>
</evidence>
<proteinExistence type="inferred from homology"/>
<dbReference type="OrthoDB" id="17530at2759"/>
<dbReference type="GO" id="GO:0004222">
    <property type="term" value="F:metalloendopeptidase activity"/>
    <property type="evidence" value="ECO:0007669"/>
    <property type="project" value="InterPro"/>
</dbReference>
<dbReference type="PANTHER" id="PTHR11804:SF79">
    <property type="entry name" value="MITOCHONDRIAL INTERMEDIATE PEPTIDASE"/>
    <property type="match status" value="1"/>
</dbReference>
<comment type="similarity">
    <text evidence="6">Belongs to the peptidase M3 family.</text>
</comment>
<evidence type="ECO:0000259" key="9">
    <source>
        <dbReference type="Pfam" id="PF05270"/>
    </source>
</evidence>
<evidence type="ECO:0008006" key="12">
    <source>
        <dbReference type="Google" id="ProtNLM"/>
    </source>
</evidence>
<evidence type="ECO:0000256" key="7">
    <source>
        <dbReference type="SAM" id="MobiDB-lite"/>
    </source>
</evidence>
<dbReference type="Pfam" id="PF05270">
    <property type="entry name" value="AbfB"/>
    <property type="match status" value="1"/>
</dbReference>
<evidence type="ECO:0000256" key="3">
    <source>
        <dbReference type="ARBA" id="ARBA00022801"/>
    </source>
</evidence>
<dbReference type="Gene3D" id="1.10.1370.40">
    <property type="match status" value="1"/>
</dbReference>
<keyword evidence="1 6" id="KW-0645">Protease</keyword>
<evidence type="ECO:0000256" key="1">
    <source>
        <dbReference type="ARBA" id="ARBA00022670"/>
    </source>
</evidence>
<dbReference type="EMBL" id="CDMY01000282">
    <property type="protein sequence ID" value="CEL99502.1"/>
    <property type="molecule type" value="Genomic_DNA"/>
</dbReference>
<dbReference type="GO" id="GO:0046872">
    <property type="term" value="F:metal ion binding"/>
    <property type="evidence" value="ECO:0007669"/>
    <property type="project" value="UniProtKB-UniRule"/>
</dbReference>
<evidence type="ECO:0000259" key="8">
    <source>
        <dbReference type="Pfam" id="PF01432"/>
    </source>
</evidence>
<dbReference type="InterPro" id="IPR001567">
    <property type="entry name" value="Pept_M3A_M3B_dom"/>
</dbReference>
<keyword evidence="4 6" id="KW-0862">Zinc</keyword>
<dbReference type="InterPro" id="IPR045090">
    <property type="entry name" value="Pept_M3A_M3B"/>
</dbReference>
<dbReference type="GO" id="GO:0006518">
    <property type="term" value="P:peptide metabolic process"/>
    <property type="evidence" value="ECO:0007669"/>
    <property type="project" value="TreeGrafter"/>
</dbReference>
<dbReference type="InterPro" id="IPR007934">
    <property type="entry name" value="AbfB_ABD"/>
</dbReference>
<dbReference type="Pfam" id="PF01432">
    <property type="entry name" value="Peptidase_M3"/>
    <property type="match status" value="1"/>
</dbReference>
<gene>
    <name evidence="10" type="ORF">Vbra_20642</name>
</gene>
<evidence type="ECO:0000256" key="2">
    <source>
        <dbReference type="ARBA" id="ARBA00022723"/>
    </source>
</evidence>
<evidence type="ECO:0000256" key="6">
    <source>
        <dbReference type="RuleBase" id="RU003435"/>
    </source>
</evidence>
<dbReference type="GO" id="GO:0046373">
    <property type="term" value="P:L-arabinose metabolic process"/>
    <property type="evidence" value="ECO:0007669"/>
    <property type="project" value="InterPro"/>
</dbReference>
<dbReference type="SUPFAM" id="SSF110221">
    <property type="entry name" value="AbfB domain"/>
    <property type="match status" value="1"/>
</dbReference>
<comment type="cofactor">
    <cofactor evidence="6">
        <name>Zn(2+)</name>
        <dbReference type="ChEBI" id="CHEBI:29105"/>
    </cofactor>
    <text evidence="6">Binds 1 zinc ion.</text>
</comment>
<evidence type="ECO:0000313" key="11">
    <source>
        <dbReference type="Proteomes" id="UP000041254"/>
    </source>
</evidence>
<protein>
    <recommendedName>
        <fullName evidence="12">Peptidase M3A/M3B catalytic domain-containing protein</fullName>
    </recommendedName>
</protein>
<feature type="domain" description="Peptidase M3A/M3B catalytic" evidence="8">
    <location>
        <begin position="297"/>
        <end position="553"/>
    </location>
</feature>
<organism evidence="10 11">
    <name type="scientific">Vitrella brassicaformis (strain CCMP3155)</name>
    <dbReference type="NCBI Taxonomy" id="1169540"/>
    <lineage>
        <taxon>Eukaryota</taxon>
        <taxon>Sar</taxon>
        <taxon>Alveolata</taxon>
        <taxon>Colpodellida</taxon>
        <taxon>Vitrellaceae</taxon>
        <taxon>Vitrella</taxon>
    </lineage>
</organism>
<dbReference type="CDD" id="cd23265">
    <property type="entry name" value="beta-trefoil_ABD_ABFB-like"/>
    <property type="match status" value="1"/>
</dbReference>
<name>A0A0G4EQ25_VITBC</name>
<keyword evidence="2 6" id="KW-0479">Metal-binding</keyword>
<keyword evidence="3 6" id="KW-0378">Hydrolase</keyword>
<dbReference type="Gene3D" id="2.80.10.50">
    <property type="match status" value="1"/>
</dbReference>
<dbReference type="GO" id="GO:0046556">
    <property type="term" value="F:alpha-L-arabinofuranosidase activity"/>
    <property type="evidence" value="ECO:0007669"/>
    <property type="project" value="InterPro"/>
</dbReference>
<keyword evidence="11" id="KW-1185">Reference proteome</keyword>
<dbReference type="InterPro" id="IPR036195">
    <property type="entry name" value="AbfB_ABD_sf"/>
</dbReference>
<keyword evidence="5 6" id="KW-0482">Metalloprotease</keyword>
<feature type="compositionally biased region" description="Polar residues" evidence="7">
    <location>
        <begin position="865"/>
        <end position="887"/>
    </location>
</feature>
<evidence type="ECO:0000256" key="4">
    <source>
        <dbReference type="ARBA" id="ARBA00022833"/>
    </source>
</evidence>